<evidence type="ECO:0000313" key="1">
    <source>
        <dbReference type="EMBL" id="CAB0151696.1"/>
    </source>
</evidence>
<gene>
    <name evidence="1" type="ORF">PSI9734_02064</name>
</gene>
<dbReference type="Proteomes" id="UP000481517">
    <property type="component" value="Unassembled WGS sequence"/>
</dbReference>
<protein>
    <submittedName>
        <fullName evidence="1">Uncharacterized protein</fullName>
    </submittedName>
</protein>
<keyword evidence="2" id="KW-1185">Reference proteome</keyword>
<sequence>MPIAHAALKKAETHPAGTLIETAANVAGMNRGELNRSFKVLYAFETQQLTLPDLDAMSDDYVLAQIDMNSEPYTKFAGNESAMIRWKRLELRGEMLAEIANVEFEKFWPFYRAFPTILHNAYDLIESQAKLQYQAQSGSTYNYHVFDDDPIAYFGDSEQRFRSYPITY</sequence>
<evidence type="ECO:0000313" key="2">
    <source>
        <dbReference type="Proteomes" id="UP000481517"/>
    </source>
</evidence>
<organism evidence="1 2">
    <name type="scientific">Pseudidiomarina piscicola</name>
    <dbReference type="NCBI Taxonomy" id="2614830"/>
    <lineage>
        <taxon>Bacteria</taxon>
        <taxon>Pseudomonadati</taxon>
        <taxon>Pseudomonadota</taxon>
        <taxon>Gammaproteobacteria</taxon>
        <taxon>Alteromonadales</taxon>
        <taxon>Idiomarinaceae</taxon>
        <taxon>Pseudidiomarina</taxon>
    </lineage>
</organism>
<dbReference type="EMBL" id="CADCXY010000006">
    <property type="protein sequence ID" value="CAB0151696.1"/>
    <property type="molecule type" value="Genomic_DNA"/>
</dbReference>
<proteinExistence type="predicted"/>
<dbReference type="AlphaFoldDB" id="A0A6S6WPP4"/>
<accession>A0A6S6WPP4</accession>
<name>A0A6S6WPP4_9GAMM</name>
<reference evidence="1 2" key="1">
    <citation type="submission" date="2020-02" db="EMBL/GenBank/DDBJ databases">
        <authorList>
            <person name="Rodrigo-Torres L."/>
            <person name="Arahal R. D."/>
            <person name="Lucena T."/>
        </authorList>
    </citation>
    <scope>NUCLEOTIDE SEQUENCE [LARGE SCALE GENOMIC DNA]</scope>
    <source>
        <strain evidence="1 2">CECT 9734</strain>
    </source>
</reference>